<feature type="region of interest" description="Disordered" evidence="1">
    <location>
        <begin position="153"/>
        <end position="173"/>
    </location>
</feature>
<name>A0A5E4BXH0_MARMO</name>
<gene>
    <name evidence="2" type="ORF">MONAX_5E044153</name>
</gene>
<keyword evidence="3" id="KW-1185">Reference proteome</keyword>
<dbReference type="AlphaFoldDB" id="A0A5E4BXH0"/>
<reference evidence="2" key="1">
    <citation type="submission" date="2019-04" db="EMBL/GenBank/DDBJ databases">
        <authorList>
            <person name="Alioto T."/>
            <person name="Alioto T."/>
        </authorList>
    </citation>
    <scope>NUCLEOTIDE SEQUENCE [LARGE SCALE GENOMIC DNA]</scope>
</reference>
<proteinExistence type="predicted"/>
<comment type="caution">
    <text evidence="2">The sequence shown here is derived from an EMBL/GenBank/DDBJ whole genome shotgun (WGS) entry which is preliminary data.</text>
</comment>
<organism evidence="2 3">
    <name type="scientific">Marmota monax</name>
    <name type="common">Woodchuck</name>
    <dbReference type="NCBI Taxonomy" id="9995"/>
    <lineage>
        <taxon>Eukaryota</taxon>
        <taxon>Metazoa</taxon>
        <taxon>Chordata</taxon>
        <taxon>Craniata</taxon>
        <taxon>Vertebrata</taxon>
        <taxon>Euteleostomi</taxon>
        <taxon>Mammalia</taxon>
        <taxon>Eutheria</taxon>
        <taxon>Euarchontoglires</taxon>
        <taxon>Glires</taxon>
        <taxon>Rodentia</taxon>
        <taxon>Sciuromorpha</taxon>
        <taxon>Sciuridae</taxon>
        <taxon>Xerinae</taxon>
        <taxon>Marmotini</taxon>
        <taxon>Marmota</taxon>
    </lineage>
</organism>
<dbReference type="EMBL" id="CABDUW010000675">
    <property type="protein sequence ID" value="VTJ73362.1"/>
    <property type="molecule type" value="Genomic_DNA"/>
</dbReference>
<accession>A0A5E4BXH0</accession>
<feature type="region of interest" description="Disordered" evidence="1">
    <location>
        <begin position="57"/>
        <end position="90"/>
    </location>
</feature>
<evidence type="ECO:0000256" key="1">
    <source>
        <dbReference type="SAM" id="MobiDB-lite"/>
    </source>
</evidence>
<sequence length="209" mass="23564">MLADGVPNIHSFHSDKKMTFTTLSDTDRSLGPADQDRTSQAPHRCPGARAWHRLCGRPTSQGKQDPQPHCPASRRGRWTRQRPTADRRGSRVRYLGAYGTESGRCHGNPAGRWEHAGPTRACALPRQSHNRRRSHWMAAWERAFPAKRVRMRKGCGRDAGGGRPQEEEQVGREACEVSRARRRLVQSLWAGPSFSQSVFNDKVIFTAMN</sequence>
<feature type="compositionally biased region" description="Basic and acidic residues" evidence="1">
    <location>
        <begin position="164"/>
        <end position="173"/>
    </location>
</feature>
<evidence type="ECO:0000313" key="3">
    <source>
        <dbReference type="Proteomes" id="UP000335636"/>
    </source>
</evidence>
<protein>
    <submittedName>
        <fullName evidence="2">Uncharacterized protein</fullName>
    </submittedName>
</protein>
<dbReference type="Proteomes" id="UP000335636">
    <property type="component" value="Unassembled WGS sequence"/>
</dbReference>
<feature type="region of interest" description="Disordered" evidence="1">
    <location>
        <begin position="23"/>
        <end position="45"/>
    </location>
</feature>
<evidence type="ECO:0000313" key="2">
    <source>
        <dbReference type="EMBL" id="VTJ73362.1"/>
    </source>
</evidence>